<keyword evidence="3" id="KW-1185">Reference proteome</keyword>
<feature type="compositionally biased region" description="Basic and acidic residues" evidence="1">
    <location>
        <begin position="136"/>
        <end position="155"/>
    </location>
</feature>
<evidence type="ECO:0000313" key="2">
    <source>
        <dbReference type="EMBL" id="KAL1903361.1"/>
    </source>
</evidence>
<organism evidence="2 3">
    <name type="scientific">Sporothrix stenoceras</name>
    <dbReference type="NCBI Taxonomy" id="5173"/>
    <lineage>
        <taxon>Eukaryota</taxon>
        <taxon>Fungi</taxon>
        <taxon>Dikarya</taxon>
        <taxon>Ascomycota</taxon>
        <taxon>Pezizomycotina</taxon>
        <taxon>Sordariomycetes</taxon>
        <taxon>Sordariomycetidae</taxon>
        <taxon>Ophiostomatales</taxon>
        <taxon>Ophiostomataceae</taxon>
        <taxon>Sporothrix</taxon>
    </lineage>
</organism>
<dbReference type="InterPro" id="IPR032710">
    <property type="entry name" value="NTF2-like_dom_sf"/>
</dbReference>
<evidence type="ECO:0000313" key="3">
    <source>
        <dbReference type="Proteomes" id="UP001583186"/>
    </source>
</evidence>
<dbReference type="Proteomes" id="UP001583186">
    <property type="component" value="Unassembled WGS sequence"/>
</dbReference>
<dbReference type="EMBL" id="JAWCUI010000002">
    <property type="protein sequence ID" value="KAL1903361.1"/>
    <property type="molecule type" value="Genomic_DNA"/>
</dbReference>
<name>A0ABR3ZRR7_9PEZI</name>
<reference evidence="2 3" key="1">
    <citation type="journal article" date="2024" name="IMA Fungus">
        <title>IMA Genome - F19 : A genome assembly and annotation guide to empower mycologists, including annotated draft genome sequences of Ceratocystis pirilliformis, Diaporthe australafricana, Fusarium ophioides, Paecilomyces lecythidis, and Sporothrix stenoceras.</title>
        <authorList>
            <person name="Aylward J."/>
            <person name="Wilson A.M."/>
            <person name="Visagie C.M."/>
            <person name="Spraker J."/>
            <person name="Barnes I."/>
            <person name="Buitendag C."/>
            <person name="Ceriani C."/>
            <person name="Del Mar Angel L."/>
            <person name="du Plessis D."/>
            <person name="Fuchs T."/>
            <person name="Gasser K."/>
            <person name="Kramer D."/>
            <person name="Li W."/>
            <person name="Munsamy K."/>
            <person name="Piso A."/>
            <person name="Price J.L."/>
            <person name="Sonnekus B."/>
            <person name="Thomas C."/>
            <person name="van der Nest A."/>
            <person name="van Dijk A."/>
            <person name="van Heerden A."/>
            <person name="van Vuuren N."/>
            <person name="Yilmaz N."/>
            <person name="Duong T.A."/>
            <person name="van der Merwe N.A."/>
            <person name="Wingfield M.J."/>
            <person name="Wingfield B.D."/>
        </authorList>
    </citation>
    <scope>NUCLEOTIDE SEQUENCE [LARGE SCALE GENOMIC DNA]</scope>
    <source>
        <strain evidence="2 3">CMW 5346</strain>
    </source>
</reference>
<feature type="region of interest" description="Disordered" evidence="1">
    <location>
        <begin position="134"/>
        <end position="155"/>
    </location>
</feature>
<gene>
    <name evidence="2" type="ORF">Sste5346_000647</name>
</gene>
<comment type="caution">
    <text evidence="2">The sequence shown here is derived from an EMBL/GenBank/DDBJ whole genome shotgun (WGS) entry which is preliminary data.</text>
</comment>
<proteinExistence type="predicted"/>
<evidence type="ECO:0000256" key="1">
    <source>
        <dbReference type="SAM" id="MobiDB-lite"/>
    </source>
</evidence>
<dbReference type="SUPFAM" id="SSF54427">
    <property type="entry name" value="NTF2-like"/>
    <property type="match status" value="1"/>
</dbReference>
<sequence>MSATRATFTDQKETFEAAISGFFSGKPEETEAYLATICHPSFRLTADNEAMDFPGFVKHMTWLRENLPPNAISLTITQFLVDGNQRADRHSSTTKMPDGTVRGAETYLFAEVADDGRLLWVKEHVMRLGVQQPDGTFKKDDVVPSKTTGDAKEEK</sequence>
<evidence type="ECO:0008006" key="4">
    <source>
        <dbReference type="Google" id="ProtNLM"/>
    </source>
</evidence>
<accession>A0ABR3ZRR7</accession>
<protein>
    <recommendedName>
        <fullName evidence="4">SnoaL-like domain-containing protein</fullName>
    </recommendedName>
</protein>